<dbReference type="EMBL" id="DF237242">
    <property type="protein sequence ID" value="GAQ86510.1"/>
    <property type="molecule type" value="Genomic_DNA"/>
</dbReference>
<evidence type="ECO:0000256" key="1">
    <source>
        <dbReference type="SAM" id="MobiDB-lite"/>
    </source>
</evidence>
<dbReference type="Proteomes" id="UP000054558">
    <property type="component" value="Unassembled WGS sequence"/>
</dbReference>
<dbReference type="OMA" id="QQRILCE"/>
<feature type="region of interest" description="Disordered" evidence="1">
    <location>
        <begin position="297"/>
        <end position="319"/>
    </location>
</feature>
<sequence>MRARGRANVNDVQTRWGRANAGGVFRRHMCRASVGEAGAELSELEKVQKLDKLIDKLREASDRELPQIVAQNVMELDQVFWLRMATRSDVCKSEDDKEDYVELSQRVMSLVDKIVRKTTEKIDDNAGVLEMVLDAAAEQTGEWRVPLSKERINAMRKVMDQRQEYLDETFLASVFAYTRKVEKENMGSMLAVLQRVMQLWASWYLTKHPKGRLNKDKKTPEEAVLERVLKAEVEDWEPILRENLVFPQSKLNEEKFFNTIQSRMERSILYMENGSYSQRVVAEYLREIQTRSQNILEASRAPPPEVRINFEKSEQSGSQ</sequence>
<dbReference type="PANTHER" id="PTHR36348">
    <property type="entry name" value="EXPRESSED PROTEIN"/>
    <property type="match status" value="1"/>
</dbReference>
<gene>
    <name evidence="2" type="ORF">KFL_002930070</name>
</gene>
<organism evidence="2 3">
    <name type="scientific">Klebsormidium nitens</name>
    <name type="common">Green alga</name>
    <name type="synonym">Ulothrix nitens</name>
    <dbReference type="NCBI Taxonomy" id="105231"/>
    <lineage>
        <taxon>Eukaryota</taxon>
        <taxon>Viridiplantae</taxon>
        <taxon>Streptophyta</taxon>
        <taxon>Klebsormidiophyceae</taxon>
        <taxon>Klebsormidiales</taxon>
        <taxon>Klebsormidiaceae</taxon>
        <taxon>Klebsormidium</taxon>
    </lineage>
</organism>
<dbReference type="OrthoDB" id="2020333at2759"/>
<proteinExistence type="predicted"/>
<dbReference type="STRING" id="105231.A0A1Y1I6D3"/>
<dbReference type="AlphaFoldDB" id="A0A1Y1I6D3"/>
<evidence type="ECO:0000313" key="3">
    <source>
        <dbReference type="Proteomes" id="UP000054558"/>
    </source>
</evidence>
<accession>A0A1Y1I6D3</accession>
<evidence type="ECO:0000313" key="2">
    <source>
        <dbReference type="EMBL" id="GAQ86510.1"/>
    </source>
</evidence>
<keyword evidence="3" id="KW-1185">Reference proteome</keyword>
<name>A0A1Y1I6D3_KLENI</name>
<feature type="compositionally biased region" description="Basic and acidic residues" evidence="1">
    <location>
        <begin position="308"/>
        <end position="319"/>
    </location>
</feature>
<reference evidence="2 3" key="1">
    <citation type="journal article" date="2014" name="Nat. Commun.">
        <title>Klebsormidium flaccidum genome reveals primary factors for plant terrestrial adaptation.</title>
        <authorList>
            <person name="Hori K."/>
            <person name="Maruyama F."/>
            <person name="Fujisawa T."/>
            <person name="Togashi T."/>
            <person name="Yamamoto N."/>
            <person name="Seo M."/>
            <person name="Sato S."/>
            <person name="Yamada T."/>
            <person name="Mori H."/>
            <person name="Tajima N."/>
            <person name="Moriyama T."/>
            <person name="Ikeuchi M."/>
            <person name="Watanabe M."/>
            <person name="Wada H."/>
            <person name="Kobayashi K."/>
            <person name="Saito M."/>
            <person name="Masuda T."/>
            <person name="Sasaki-Sekimoto Y."/>
            <person name="Mashiguchi K."/>
            <person name="Awai K."/>
            <person name="Shimojima M."/>
            <person name="Masuda S."/>
            <person name="Iwai M."/>
            <person name="Nobusawa T."/>
            <person name="Narise T."/>
            <person name="Kondo S."/>
            <person name="Saito H."/>
            <person name="Sato R."/>
            <person name="Murakawa M."/>
            <person name="Ihara Y."/>
            <person name="Oshima-Yamada Y."/>
            <person name="Ohtaka K."/>
            <person name="Satoh M."/>
            <person name="Sonobe K."/>
            <person name="Ishii M."/>
            <person name="Ohtani R."/>
            <person name="Kanamori-Sato M."/>
            <person name="Honoki R."/>
            <person name="Miyazaki D."/>
            <person name="Mochizuki H."/>
            <person name="Umetsu J."/>
            <person name="Higashi K."/>
            <person name="Shibata D."/>
            <person name="Kamiya Y."/>
            <person name="Sato N."/>
            <person name="Nakamura Y."/>
            <person name="Tabata S."/>
            <person name="Ida S."/>
            <person name="Kurokawa K."/>
            <person name="Ohta H."/>
        </authorList>
    </citation>
    <scope>NUCLEOTIDE SEQUENCE [LARGE SCALE GENOMIC DNA]</scope>
    <source>
        <strain evidence="2 3">NIES-2285</strain>
    </source>
</reference>
<protein>
    <submittedName>
        <fullName evidence="2">Uncharacterized protein</fullName>
    </submittedName>
</protein>
<dbReference type="PANTHER" id="PTHR36348:SF1">
    <property type="entry name" value="EXPRESSED PROTEIN"/>
    <property type="match status" value="1"/>
</dbReference>